<dbReference type="AlphaFoldDB" id="A0ABD2Q7N6"/>
<proteinExistence type="predicted"/>
<organism evidence="1 2">
    <name type="scientific">Cichlidogyrus casuarinus</name>
    <dbReference type="NCBI Taxonomy" id="1844966"/>
    <lineage>
        <taxon>Eukaryota</taxon>
        <taxon>Metazoa</taxon>
        <taxon>Spiralia</taxon>
        <taxon>Lophotrochozoa</taxon>
        <taxon>Platyhelminthes</taxon>
        <taxon>Monogenea</taxon>
        <taxon>Monopisthocotylea</taxon>
        <taxon>Dactylogyridea</taxon>
        <taxon>Ancyrocephalidae</taxon>
        <taxon>Cichlidogyrus</taxon>
    </lineage>
</organism>
<sequence length="72" mass="8516">MLSEIMLFHCKELNRVNTFTYTHITDLKLAHDFEDETTGCPSIRHPNRSKSACNWRMASMAQYQQAAYEIYR</sequence>
<dbReference type="Proteomes" id="UP001626550">
    <property type="component" value="Unassembled WGS sequence"/>
</dbReference>
<protein>
    <submittedName>
        <fullName evidence="1">Uncharacterized protein</fullName>
    </submittedName>
</protein>
<evidence type="ECO:0000313" key="1">
    <source>
        <dbReference type="EMBL" id="KAL3315579.1"/>
    </source>
</evidence>
<accession>A0ABD2Q7N6</accession>
<dbReference type="EMBL" id="JBJKFK010000716">
    <property type="protein sequence ID" value="KAL3315579.1"/>
    <property type="molecule type" value="Genomic_DNA"/>
</dbReference>
<gene>
    <name evidence="1" type="ORF">Ciccas_005788</name>
</gene>
<comment type="caution">
    <text evidence="1">The sequence shown here is derived from an EMBL/GenBank/DDBJ whole genome shotgun (WGS) entry which is preliminary data.</text>
</comment>
<evidence type="ECO:0000313" key="2">
    <source>
        <dbReference type="Proteomes" id="UP001626550"/>
    </source>
</evidence>
<name>A0ABD2Q7N6_9PLAT</name>
<keyword evidence="2" id="KW-1185">Reference proteome</keyword>
<reference evidence="1 2" key="1">
    <citation type="submission" date="2024-11" db="EMBL/GenBank/DDBJ databases">
        <title>Adaptive evolution of stress response genes in parasites aligns with host niche diversity.</title>
        <authorList>
            <person name="Hahn C."/>
            <person name="Resl P."/>
        </authorList>
    </citation>
    <scope>NUCLEOTIDE SEQUENCE [LARGE SCALE GENOMIC DNA]</scope>
    <source>
        <strain evidence="1">EGGRZ-B1_66</strain>
        <tissue evidence="1">Body</tissue>
    </source>
</reference>